<name>A0ABT5YMY2_9PROT</name>
<sequence>MDALERIPPRRGRAQRLVQGQTLRIINTHGSQVVDFWAFSAEDPLEFLSMEHLRASLGRIFPKAGDALVTNRRRPILTLTQDTSPGVHDTLIAACDSHRYAGLGCRDYHENCTDNLHAAMRAIGQRAPECPSPLNLWMNIPVDAAGGVAFEAPVSKPGDYVDMRAEMDCIAVMSACPQDMLPINGEACTPMEAHYTLV</sequence>
<evidence type="ECO:0000259" key="1">
    <source>
        <dbReference type="Pfam" id="PF09347"/>
    </source>
</evidence>
<protein>
    <submittedName>
        <fullName evidence="2">Urea carboxylase-associated family protein</fullName>
    </submittedName>
</protein>
<dbReference type="PANTHER" id="PTHR31527:SF0">
    <property type="entry name" value="RE64534P"/>
    <property type="match status" value="1"/>
</dbReference>
<dbReference type="EMBL" id="JARHUD010000005">
    <property type="protein sequence ID" value="MDF2096192.1"/>
    <property type="molecule type" value="Genomic_DNA"/>
</dbReference>
<dbReference type="InterPro" id="IPR018959">
    <property type="entry name" value="DUF1989"/>
</dbReference>
<evidence type="ECO:0000313" key="3">
    <source>
        <dbReference type="Proteomes" id="UP001215503"/>
    </source>
</evidence>
<organism evidence="2 3">
    <name type="scientific">Aquibaculum arenosum</name>
    <dbReference type="NCBI Taxonomy" id="3032591"/>
    <lineage>
        <taxon>Bacteria</taxon>
        <taxon>Pseudomonadati</taxon>
        <taxon>Pseudomonadota</taxon>
        <taxon>Alphaproteobacteria</taxon>
        <taxon>Rhodospirillales</taxon>
        <taxon>Rhodovibrionaceae</taxon>
        <taxon>Aquibaculum</taxon>
    </lineage>
</organism>
<proteinExistence type="predicted"/>
<dbReference type="Proteomes" id="UP001215503">
    <property type="component" value="Unassembled WGS sequence"/>
</dbReference>
<comment type="caution">
    <text evidence="2">The sequence shown here is derived from an EMBL/GenBank/DDBJ whole genome shotgun (WGS) entry which is preliminary data.</text>
</comment>
<dbReference type="RefSeq" id="WP_275822374.1">
    <property type="nucleotide sequence ID" value="NZ_JARHUD010000005.1"/>
</dbReference>
<evidence type="ECO:0000313" key="2">
    <source>
        <dbReference type="EMBL" id="MDF2096192.1"/>
    </source>
</evidence>
<gene>
    <name evidence="2" type="ORF">P2G67_09415</name>
</gene>
<accession>A0ABT5YMY2</accession>
<feature type="domain" description="DUF1989" evidence="1">
    <location>
        <begin position="5"/>
        <end position="170"/>
    </location>
</feature>
<dbReference type="Pfam" id="PF09347">
    <property type="entry name" value="DUF1989"/>
    <property type="match status" value="1"/>
</dbReference>
<dbReference type="PANTHER" id="PTHR31527">
    <property type="entry name" value="RE64534P"/>
    <property type="match status" value="1"/>
</dbReference>
<reference evidence="2 3" key="1">
    <citation type="submission" date="2023-03" db="EMBL/GenBank/DDBJ databases">
        <title>Fodinicurvata sp. CAU 1616 isolated from sea sendiment.</title>
        <authorList>
            <person name="Kim W."/>
        </authorList>
    </citation>
    <scope>NUCLEOTIDE SEQUENCE [LARGE SCALE GENOMIC DNA]</scope>
    <source>
        <strain evidence="2 3">CAU 1616</strain>
    </source>
</reference>
<keyword evidence="3" id="KW-1185">Reference proteome</keyword>